<organism evidence="2 3">
    <name type="scientific">Thermus scotoductus</name>
    <dbReference type="NCBI Taxonomy" id="37636"/>
    <lineage>
        <taxon>Bacteria</taxon>
        <taxon>Thermotogati</taxon>
        <taxon>Deinococcota</taxon>
        <taxon>Deinococci</taxon>
        <taxon>Thermales</taxon>
        <taxon>Thermaceae</taxon>
        <taxon>Thermus</taxon>
    </lineage>
</organism>
<keyword evidence="1" id="KW-0472">Membrane</keyword>
<evidence type="ECO:0000313" key="3">
    <source>
        <dbReference type="Proteomes" id="UP000286712"/>
    </source>
</evidence>
<dbReference type="RefSeq" id="WP_126212908.1">
    <property type="nucleotide sequence ID" value="NZ_PELW01000099.1"/>
</dbReference>
<dbReference type="EMBL" id="PELW01000099">
    <property type="protein sequence ID" value="RTH26693.1"/>
    <property type="molecule type" value="Genomic_DNA"/>
</dbReference>
<accession>A0A430RZR7</accession>
<proteinExistence type="predicted"/>
<gene>
    <name evidence="2" type="ORF">CSW40_04475</name>
</gene>
<sequence>MEFPLWGKVVLWVGVAFVFFLNLWYTPYAVLVAWAVPRFWDRWHRHLEVMEELVYLLGEKRERGHEEVRVSSDSLE</sequence>
<evidence type="ECO:0000313" key="2">
    <source>
        <dbReference type="EMBL" id="RTH26693.1"/>
    </source>
</evidence>
<dbReference type="AlphaFoldDB" id="A0A430RZR7"/>
<evidence type="ECO:0000256" key="1">
    <source>
        <dbReference type="SAM" id="Phobius"/>
    </source>
</evidence>
<keyword evidence="1" id="KW-0812">Transmembrane</keyword>
<keyword evidence="1" id="KW-1133">Transmembrane helix</keyword>
<comment type="caution">
    <text evidence="2">The sequence shown here is derived from an EMBL/GenBank/DDBJ whole genome shotgun (WGS) entry which is preliminary data.</text>
</comment>
<feature type="transmembrane region" description="Helical" evidence="1">
    <location>
        <begin position="12"/>
        <end position="36"/>
    </location>
</feature>
<name>A0A430RZR7_THESC</name>
<protein>
    <submittedName>
        <fullName evidence="2">Uncharacterized protein</fullName>
    </submittedName>
</protein>
<reference evidence="2 3" key="1">
    <citation type="journal article" date="2019" name="Extremophiles">
        <title>Biogeography of thermophiles and predominance of Thermus scotoductus in domestic water heaters.</title>
        <authorList>
            <person name="Wilpiszeski R.L."/>
            <person name="Zhang Z."/>
            <person name="House C.H."/>
        </authorList>
    </citation>
    <scope>NUCLEOTIDE SEQUENCE [LARGE SCALE GENOMIC DNA]</scope>
    <source>
        <strain evidence="2 3">27_S27</strain>
    </source>
</reference>
<dbReference type="Proteomes" id="UP000286712">
    <property type="component" value="Unassembled WGS sequence"/>
</dbReference>